<reference evidence="2" key="1">
    <citation type="submission" date="2020-05" db="EMBL/GenBank/DDBJ databases">
        <authorList>
            <person name="Zhu T."/>
            <person name="Keshari N."/>
            <person name="Lu X."/>
        </authorList>
    </citation>
    <scope>NUCLEOTIDE SEQUENCE</scope>
    <source>
        <strain evidence="2">NK1-22</strain>
    </source>
</reference>
<accession>A0AA96YCA2</accession>
<protein>
    <submittedName>
        <fullName evidence="2">Uncharacterized protein</fullName>
    </submittedName>
</protein>
<dbReference type="RefSeq" id="WP_316787104.1">
    <property type="nucleotide sequence ID" value="NZ_CP053540.1"/>
</dbReference>
<evidence type="ECO:0000313" key="2">
    <source>
        <dbReference type="EMBL" id="WOB44120.1"/>
    </source>
</evidence>
<dbReference type="KEGG" id="tog:HNI00_13880"/>
<sequence length="184" mass="20390">MMKSALVWSVLLGVSAVLSEPLRAIAQTPPLLIAQSAGRQPIDFAANADLCSGQVVNNGQICVTNLPTTQRPGQRLAMMGYIYTDPNIFTRTVTTIRVVEMESNPANLVYSVFVDDRTLPNQFNPDGFDRPLLFFGIRNDGSVAINLDYGEYPPQFDKREEANRLLNLHQPAIQQLISALIQTR</sequence>
<organism evidence="2">
    <name type="scientific">Thermoleptolyngbya oregonensis NK1-22</name>
    <dbReference type="NCBI Taxonomy" id="2547457"/>
    <lineage>
        <taxon>Bacteria</taxon>
        <taxon>Bacillati</taxon>
        <taxon>Cyanobacteriota</taxon>
        <taxon>Cyanophyceae</taxon>
        <taxon>Oculatellales</taxon>
        <taxon>Oculatellaceae</taxon>
        <taxon>Thermoleptolyngbya</taxon>
    </lineage>
</organism>
<proteinExistence type="predicted"/>
<feature type="signal peptide" evidence="1">
    <location>
        <begin position="1"/>
        <end position="26"/>
    </location>
</feature>
<dbReference type="EMBL" id="CP053540">
    <property type="protein sequence ID" value="WOB44120.1"/>
    <property type="molecule type" value="Genomic_DNA"/>
</dbReference>
<keyword evidence="1" id="KW-0732">Signal</keyword>
<evidence type="ECO:0000256" key="1">
    <source>
        <dbReference type="SAM" id="SignalP"/>
    </source>
</evidence>
<name>A0AA96YCA2_9CYAN</name>
<feature type="chain" id="PRO_5041704804" evidence="1">
    <location>
        <begin position="27"/>
        <end position="184"/>
    </location>
</feature>
<dbReference type="AlphaFoldDB" id="A0AA96YCA2"/>
<gene>
    <name evidence="2" type="ORF">HNI00_13880</name>
</gene>